<organism evidence="1 2">
    <name type="scientific">Catharanthus roseus</name>
    <name type="common">Madagascar periwinkle</name>
    <name type="synonym">Vinca rosea</name>
    <dbReference type="NCBI Taxonomy" id="4058"/>
    <lineage>
        <taxon>Eukaryota</taxon>
        <taxon>Viridiplantae</taxon>
        <taxon>Streptophyta</taxon>
        <taxon>Embryophyta</taxon>
        <taxon>Tracheophyta</taxon>
        <taxon>Spermatophyta</taxon>
        <taxon>Magnoliopsida</taxon>
        <taxon>eudicotyledons</taxon>
        <taxon>Gunneridae</taxon>
        <taxon>Pentapetalae</taxon>
        <taxon>asterids</taxon>
        <taxon>lamiids</taxon>
        <taxon>Gentianales</taxon>
        <taxon>Apocynaceae</taxon>
        <taxon>Rauvolfioideae</taxon>
        <taxon>Vinceae</taxon>
        <taxon>Catharanthinae</taxon>
        <taxon>Catharanthus</taxon>
    </lineage>
</organism>
<name>A0ACC0BFH9_CATRO</name>
<keyword evidence="2" id="KW-1185">Reference proteome</keyword>
<evidence type="ECO:0000313" key="1">
    <source>
        <dbReference type="EMBL" id="KAI5671364.1"/>
    </source>
</evidence>
<dbReference type="EMBL" id="CM044703">
    <property type="protein sequence ID" value="KAI5671364.1"/>
    <property type="molecule type" value="Genomic_DNA"/>
</dbReference>
<evidence type="ECO:0000313" key="2">
    <source>
        <dbReference type="Proteomes" id="UP001060085"/>
    </source>
</evidence>
<protein>
    <submittedName>
        <fullName evidence="1">Uncharacterized protein</fullName>
    </submittedName>
</protein>
<proteinExistence type="predicted"/>
<comment type="caution">
    <text evidence="1">The sequence shown here is derived from an EMBL/GenBank/DDBJ whole genome shotgun (WGS) entry which is preliminary data.</text>
</comment>
<sequence>MGIPLLQIRDIVTLYCSNKDFPHKIHRDKVESLYFVNKRIWKSSQYERAKIEGNIAGRVDTLATARGARVNGVEASATAGCAILFFFCPDYSQDYLELKKEENLGQQLEDTNMISEFKFHWKRYLMKLFLNGGAMLTWKIFPYKEGCVEKMVTESTLLKYANEVYAIRAYRLFEEQFMKFSEYYQGLVRWTKDIDLSLDSSGVGDVRKVSNKDIAGYSAWRREMLRKFSDLIFASELNINAQEYIEKGFRMTKDKISSKVGPYYEVSSSNINDLVGRRTKGERNIRKKNIIEIKCNQARGKERVL</sequence>
<accession>A0ACC0BFH9</accession>
<reference evidence="2" key="1">
    <citation type="journal article" date="2023" name="Nat. Plants">
        <title>Single-cell RNA sequencing provides a high-resolution roadmap for understanding the multicellular compartmentation of specialized metabolism.</title>
        <authorList>
            <person name="Sun S."/>
            <person name="Shen X."/>
            <person name="Li Y."/>
            <person name="Li Y."/>
            <person name="Wang S."/>
            <person name="Li R."/>
            <person name="Zhang H."/>
            <person name="Shen G."/>
            <person name="Guo B."/>
            <person name="Wei J."/>
            <person name="Xu J."/>
            <person name="St-Pierre B."/>
            <person name="Chen S."/>
            <person name="Sun C."/>
        </authorList>
    </citation>
    <scope>NUCLEOTIDE SEQUENCE [LARGE SCALE GENOMIC DNA]</scope>
</reference>
<dbReference type="Proteomes" id="UP001060085">
    <property type="component" value="Linkage Group LG03"/>
</dbReference>
<gene>
    <name evidence="1" type="ORF">M9H77_11728</name>
</gene>